<sequence length="51" mass="6155">MLTKSDKKYVLLPYEEFLRIQELLDDLEDLRKAKEEENNQPSISLEELKQM</sequence>
<evidence type="ECO:0000313" key="2">
    <source>
        <dbReference type="Proteomes" id="UP000654482"/>
    </source>
</evidence>
<name>A0A8J7DZ27_9CYAN</name>
<dbReference type="EMBL" id="JADEWZ010000034">
    <property type="protein sequence ID" value="MBE9117938.1"/>
    <property type="molecule type" value="Genomic_DNA"/>
</dbReference>
<dbReference type="AlphaFoldDB" id="A0A8J7DZ27"/>
<protein>
    <submittedName>
        <fullName evidence="1">Type II toxin-antitoxin system Phd/YefM family antitoxin</fullName>
    </submittedName>
</protein>
<dbReference type="Proteomes" id="UP000654482">
    <property type="component" value="Unassembled WGS sequence"/>
</dbReference>
<keyword evidence="2" id="KW-1185">Reference proteome</keyword>
<organism evidence="1 2">
    <name type="scientific">Lusitaniella coriacea LEGE 07157</name>
    <dbReference type="NCBI Taxonomy" id="945747"/>
    <lineage>
        <taxon>Bacteria</taxon>
        <taxon>Bacillati</taxon>
        <taxon>Cyanobacteriota</taxon>
        <taxon>Cyanophyceae</taxon>
        <taxon>Spirulinales</taxon>
        <taxon>Lusitaniellaceae</taxon>
        <taxon>Lusitaniella</taxon>
    </lineage>
</organism>
<comment type="caution">
    <text evidence="1">The sequence shown here is derived from an EMBL/GenBank/DDBJ whole genome shotgun (WGS) entry which is preliminary data.</text>
</comment>
<accession>A0A8J7DZ27</accession>
<gene>
    <name evidence="1" type="ORF">IQ249_18735</name>
</gene>
<evidence type="ECO:0000313" key="1">
    <source>
        <dbReference type="EMBL" id="MBE9117938.1"/>
    </source>
</evidence>
<proteinExistence type="predicted"/>
<reference evidence="1" key="1">
    <citation type="submission" date="2020-10" db="EMBL/GenBank/DDBJ databases">
        <authorList>
            <person name="Castelo-Branco R."/>
            <person name="Eusebio N."/>
            <person name="Adriana R."/>
            <person name="Vieira A."/>
            <person name="Brugerolle De Fraissinette N."/>
            <person name="Rezende De Castro R."/>
            <person name="Schneider M.P."/>
            <person name="Vasconcelos V."/>
            <person name="Leao P.N."/>
        </authorList>
    </citation>
    <scope>NUCLEOTIDE SEQUENCE</scope>
    <source>
        <strain evidence="1">LEGE 07157</strain>
    </source>
</reference>